<dbReference type="InterPro" id="IPR004898">
    <property type="entry name" value="Pectate_lyase_PlyH/PlyE-like"/>
</dbReference>
<dbReference type="Gene3D" id="2.160.20.10">
    <property type="entry name" value="Single-stranded right-handed beta-helix, Pectin lyase-like"/>
    <property type="match status" value="1"/>
</dbReference>
<dbReference type="InterPro" id="IPR011050">
    <property type="entry name" value="Pectin_lyase_fold/virulence"/>
</dbReference>
<dbReference type="SUPFAM" id="SSF51126">
    <property type="entry name" value="Pectin lyase-like"/>
    <property type="match status" value="1"/>
</dbReference>
<evidence type="ECO:0000256" key="9">
    <source>
        <dbReference type="ARBA" id="ARBA00025679"/>
    </source>
</evidence>
<comment type="caution">
    <text evidence="11">The sequence shown here is derived from an EMBL/GenBank/DDBJ whole genome shotgun (WGS) entry which is preliminary data.</text>
</comment>
<keyword evidence="7 10" id="KW-0106">Calcium</keyword>
<protein>
    <recommendedName>
        <fullName evidence="10">Pectate lyase</fullName>
        <ecNumber evidence="10">4.2.2.2</ecNumber>
    </recommendedName>
</protein>
<feature type="chain" id="PRO_5041775584" description="Pectate lyase" evidence="10">
    <location>
        <begin position="22"/>
        <end position="231"/>
    </location>
</feature>
<evidence type="ECO:0000256" key="5">
    <source>
        <dbReference type="ARBA" id="ARBA00022525"/>
    </source>
</evidence>
<keyword evidence="12" id="KW-1185">Reference proteome</keyword>
<gene>
    <name evidence="11" type="ORF">HK097_003657</name>
</gene>
<evidence type="ECO:0000256" key="2">
    <source>
        <dbReference type="ARBA" id="ARBA00001913"/>
    </source>
</evidence>
<accession>A0AAD5X3S4</accession>
<keyword evidence="6 10" id="KW-0732">Signal</keyword>
<dbReference type="Proteomes" id="UP001212841">
    <property type="component" value="Unassembled WGS sequence"/>
</dbReference>
<keyword evidence="5 10" id="KW-0964">Secreted</keyword>
<comment type="catalytic activity">
    <reaction evidence="1 10">
        <text>Eliminative cleavage of (1-&gt;4)-alpha-D-galacturonan to give oligosaccharides with 4-deoxy-alpha-D-galact-4-enuronosyl groups at their non-reducing ends.</text>
        <dbReference type="EC" id="4.2.2.2"/>
    </reaction>
</comment>
<dbReference type="PANTHER" id="PTHR33407">
    <property type="entry name" value="PECTATE LYASE F-RELATED"/>
    <property type="match status" value="1"/>
</dbReference>
<dbReference type="EC" id="4.2.2.2" evidence="10"/>
<comment type="subcellular location">
    <subcellularLocation>
        <location evidence="3 10">Secreted</location>
    </subcellularLocation>
</comment>
<evidence type="ECO:0000256" key="7">
    <source>
        <dbReference type="ARBA" id="ARBA00022837"/>
    </source>
</evidence>
<comment type="function">
    <text evidence="9 10">Pectinolytic enzyme consist of four classes of enzymes: pectin lyase, polygalacturonase, pectin methylesterase and rhamnogalacturonase. Among pectinolytic enzymes, pectin lyase is the most important in depolymerization of pectin, since it cleaves internal glycosidic bonds of highly methylated pectins. Favors pectate, the anion, over pectin, the methyl ester.</text>
</comment>
<dbReference type="InterPro" id="IPR012334">
    <property type="entry name" value="Pectin_lyas_fold"/>
</dbReference>
<proteinExistence type="inferred from homology"/>
<dbReference type="GO" id="GO:0030570">
    <property type="term" value="F:pectate lyase activity"/>
    <property type="evidence" value="ECO:0007669"/>
    <property type="project" value="UniProtKB-UniRule"/>
</dbReference>
<sequence>MHFIRATIILAALSALPSALGAAVTTFPSAKGSVSNGSAITVKAGQTYDGGMKRFDRGNGACSSGEGGQKDAVFILEKGATLKNAIIGKNQKEGVHCNNGCKIQNVWWEDVCEDALTVLGSGGATITGGGAKSASDKVIQHNGSGTVTITDFFVDGFGKLYRSCGNCKTQFKRSVVIQGVVAKNGKELVGINQKYGDTVSISRVSLSGVSAKCSVYDGNNSGAEPKRVGTC</sequence>
<dbReference type="GO" id="GO:0045490">
    <property type="term" value="P:pectin catabolic process"/>
    <property type="evidence" value="ECO:0007669"/>
    <property type="project" value="TreeGrafter"/>
</dbReference>
<dbReference type="AlphaFoldDB" id="A0AAD5X3S4"/>
<evidence type="ECO:0000256" key="4">
    <source>
        <dbReference type="ARBA" id="ARBA00006463"/>
    </source>
</evidence>
<organism evidence="11 12">
    <name type="scientific">Rhizophlyctis rosea</name>
    <dbReference type="NCBI Taxonomy" id="64517"/>
    <lineage>
        <taxon>Eukaryota</taxon>
        <taxon>Fungi</taxon>
        <taxon>Fungi incertae sedis</taxon>
        <taxon>Chytridiomycota</taxon>
        <taxon>Chytridiomycota incertae sedis</taxon>
        <taxon>Chytridiomycetes</taxon>
        <taxon>Rhizophlyctidales</taxon>
        <taxon>Rhizophlyctidaceae</taxon>
        <taxon>Rhizophlyctis</taxon>
    </lineage>
</organism>
<dbReference type="EMBL" id="JADGJD010000188">
    <property type="protein sequence ID" value="KAJ3053680.1"/>
    <property type="molecule type" value="Genomic_DNA"/>
</dbReference>
<evidence type="ECO:0000256" key="1">
    <source>
        <dbReference type="ARBA" id="ARBA00000695"/>
    </source>
</evidence>
<keyword evidence="8 10" id="KW-0456">Lyase</keyword>
<name>A0AAD5X3S4_9FUNG</name>
<evidence type="ECO:0000313" key="11">
    <source>
        <dbReference type="EMBL" id="KAJ3053680.1"/>
    </source>
</evidence>
<comment type="cofactor">
    <cofactor evidence="2 10">
        <name>Ca(2+)</name>
        <dbReference type="ChEBI" id="CHEBI:29108"/>
    </cofactor>
</comment>
<evidence type="ECO:0000256" key="10">
    <source>
        <dbReference type="RuleBase" id="RU367009"/>
    </source>
</evidence>
<dbReference type="PANTHER" id="PTHR33407:SF9">
    <property type="entry name" value="PECTATE LYASE F-RELATED"/>
    <property type="match status" value="1"/>
</dbReference>
<comment type="similarity">
    <text evidence="4 10">Belongs to the polysaccharide lyase 3 family.</text>
</comment>
<dbReference type="GO" id="GO:0005576">
    <property type="term" value="C:extracellular region"/>
    <property type="evidence" value="ECO:0007669"/>
    <property type="project" value="UniProtKB-SubCell"/>
</dbReference>
<evidence type="ECO:0000313" key="12">
    <source>
        <dbReference type="Proteomes" id="UP001212841"/>
    </source>
</evidence>
<reference evidence="11" key="1">
    <citation type="submission" date="2020-05" db="EMBL/GenBank/DDBJ databases">
        <title>Phylogenomic resolution of chytrid fungi.</title>
        <authorList>
            <person name="Stajich J.E."/>
            <person name="Amses K."/>
            <person name="Simmons R."/>
            <person name="Seto K."/>
            <person name="Myers J."/>
            <person name="Bonds A."/>
            <person name="Quandt C.A."/>
            <person name="Barry K."/>
            <person name="Liu P."/>
            <person name="Grigoriev I."/>
            <person name="Longcore J.E."/>
            <person name="James T.Y."/>
        </authorList>
    </citation>
    <scope>NUCLEOTIDE SEQUENCE</scope>
    <source>
        <strain evidence="11">JEL0318</strain>
    </source>
</reference>
<evidence type="ECO:0000256" key="8">
    <source>
        <dbReference type="ARBA" id="ARBA00023239"/>
    </source>
</evidence>
<feature type="signal peptide" evidence="10">
    <location>
        <begin position="1"/>
        <end position="21"/>
    </location>
</feature>
<evidence type="ECO:0000256" key="3">
    <source>
        <dbReference type="ARBA" id="ARBA00004613"/>
    </source>
</evidence>
<evidence type="ECO:0000256" key="6">
    <source>
        <dbReference type="ARBA" id="ARBA00022729"/>
    </source>
</evidence>
<dbReference type="Pfam" id="PF03211">
    <property type="entry name" value="Pectate_lyase"/>
    <property type="match status" value="1"/>
</dbReference>